<dbReference type="InterPro" id="IPR037232">
    <property type="entry name" value="NADH_quin_OxRdtase_su_C/D-like"/>
</dbReference>
<proteinExistence type="predicted"/>
<evidence type="ECO:0000256" key="1">
    <source>
        <dbReference type="SAM" id="MobiDB-lite"/>
    </source>
</evidence>
<reference evidence="2" key="1">
    <citation type="submission" date="2019-04" db="EMBL/GenBank/DDBJ databases">
        <title>Draft genome sequences of Streptomyces avermitilis MC3.</title>
        <authorList>
            <person name="Komaki H."/>
            <person name="Tamura T."/>
            <person name="Hosoyama A."/>
        </authorList>
    </citation>
    <scope>NUCLEOTIDE SEQUENCE</scope>
    <source>
        <strain evidence="2">MC3</strain>
    </source>
</reference>
<dbReference type="SUPFAM" id="SSF143243">
    <property type="entry name" value="Nqo5-like"/>
    <property type="match status" value="1"/>
</dbReference>
<gene>
    <name evidence="2" type="ORF">SAVMC3_55900</name>
</gene>
<feature type="compositionally biased region" description="Pro residues" evidence="1">
    <location>
        <begin position="76"/>
        <end position="95"/>
    </location>
</feature>
<protein>
    <submittedName>
        <fullName evidence="2">Uncharacterized protein</fullName>
    </submittedName>
</protein>
<evidence type="ECO:0000313" key="2">
    <source>
        <dbReference type="EMBL" id="BBJ52961.1"/>
    </source>
</evidence>
<dbReference type="EMBL" id="AP019621">
    <property type="protein sequence ID" value="BBJ52961.1"/>
    <property type="molecule type" value="Genomic_DNA"/>
</dbReference>
<dbReference type="Gene3D" id="3.30.460.80">
    <property type="entry name" value="NADH:ubiquinone oxidoreductase, 30kDa subunit"/>
    <property type="match status" value="1"/>
</dbReference>
<accession>A0A499VTJ9</accession>
<feature type="region of interest" description="Disordered" evidence="1">
    <location>
        <begin position="74"/>
        <end position="136"/>
    </location>
</feature>
<dbReference type="AlphaFoldDB" id="A0A499VTJ9"/>
<name>A0A499VTJ9_STRAX</name>
<sequence length="136" mass="14174">MTAVGWLPAPAEELFGTEATAEASYEVLTVDVPPTSWISALETARDALGCTYFDWLSAVDEPGRGFLVSAHVVALPSPPSPSQPPSPSPSQPPSPSSVRRLLVRTTVPHEAPVLPTAVGSTRARAGTSARPTRCSA</sequence>
<organism evidence="2">
    <name type="scientific">Streptomyces avermitilis</name>
    <dbReference type="NCBI Taxonomy" id="33903"/>
    <lineage>
        <taxon>Bacteria</taxon>
        <taxon>Bacillati</taxon>
        <taxon>Actinomycetota</taxon>
        <taxon>Actinomycetes</taxon>
        <taxon>Kitasatosporales</taxon>
        <taxon>Streptomycetaceae</taxon>
        <taxon>Streptomyces</taxon>
    </lineage>
</organism>